<organism evidence="2 3">
    <name type="scientific">Brucella intermedia GD04153</name>
    <dbReference type="NCBI Taxonomy" id="2975438"/>
    <lineage>
        <taxon>Bacteria</taxon>
        <taxon>Pseudomonadati</taxon>
        <taxon>Pseudomonadota</taxon>
        <taxon>Alphaproteobacteria</taxon>
        <taxon>Hyphomicrobiales</taxon>
        <taxon>Brucellaceae</taxon>
        <taxon>Brucella/Ochrobactrum group</taxon>
        <taxon>Brucella</taxon>
    </lineage>
</organism>
<evidence type="ECO:0000313" key="2">
    <source>
        <dbReference type="EMBL" id="MDH0125418.1"/>
    </source>
</evidence>
<name>A0AA42GYM9_9HYPH</name>
<proteinExistence type="predicted"/>
<comment type="caution">
    <text evidence="2">The sequence shown here is derived from an EMBL/GenBank/DDBJ whole genome shotgun (WGS) entry which is preliminary data.</text>
</comment>
<reference evidence="2" key="1">
    <citation type="submission" date="2022-09" db="EMBL/GenBank/DDBJ databases">
        <title>Intensive care unit water sources are persistently colonized with multi-drug resistant bacteria and are the site of extensive horizontal gene transfer of antibiotic resistance genes.</title>
        <authorList>
            <person name="Diorio-Toth L."/>
        </authorList>
    </citation>
    <scope>NUCLEOTIDE SEQUENCE</scope>
    <source>
        <strain evidence="2">GD04153</strain>
    </source>
</reference>
<sequence>MAQATTIKGGKVRVKIGKVGVGGVITYAAPCGFTQRSISLSKNLNEVPIPDCEDPDKVDWVGRDAVSLSMGVNGEGVLAAESVEDWLDAAESIDSVPVQLDLEFPATTYTYTGRMHVESLEIGGNNGERATNNVSMQSDGEMVRTSAPTAP</sequence>
<dbReference type="AlphaFoldDB" id="A0AA42GYM9"/>
<dbReference type="EMBL" id="JAODYY010000007">
    <property type="protein sequence ID" value="MDH0125418.1"/>
    <property type="molecule type" value="Genomic_DNA"/>
</dbReference>
<protein>
    <submittedName>
        <fullName evidence="2">Phage tail protein</fullName>
    </submittedName>
</protein>
<feature type="region of interest" description="Disordered" evidence="1">
    <location>
        <begin position="123"/>
        <end position="151"/>
    </location>
</feature>
<accession>A0AA42GYM9</accession>
<feature type="compositionally biased region" description="Polar residues" evidence="1">
    <location>
        <begin position="128"/>
        <end position="138"/>
    </location>
</feature>
<dbReference type="Pfam" id="PF06199">
    <property type="entry name" value="Phage_tail_2"/>
    <property type="match status" value="1"/>
</dbReference>
<evidence type="ECO:0000256" key="1">
    <source>
        <dbReference type="SAM" id="MobiDB-lite"/>
    </source>
</evidence>
<gene>
    <name evidence="2" type="ORF">N7376_15525</name>
</gene>
<evidence type="ECO:0000313" key="3">
    <source>
        <dbReference type="Proteomes" id="UP001158087"/>
    </source>
</evidence>
<dbReference type="Proteomes" id="UP001158087">
    <property type="component" value="Unassembled WGS sequence"/>
</dbReference>
<dbReference type="InterPro" id="IPR011855">
    <property type="entry name" value="Phgtail_TP901_1"/>
</dbReference>